<protein>
    <submittedName>
        <fullName evidence="2">HET-domain-containing protein</fullName>
    </submittedName>
</protein>
<dbReference type="PANTHER" id="PTHR24148:SF73">
    <property type="entry name" value="HET DOMAIN PROTEIN (AFU_ORTHOLOGUE AFUA_8G01020)"/>
    <property type="match status" value="1"/>
</dbReference>
<accession>A0A2J6RZF7</accession>
<dbReference type="OrthoDB" id="4850726at2759"/>
<proteinExistence type="predicted"/>
<dbReference type="InterPro" id="IPR052895">
    <property type="entry name" value="HetReg/Transcr_Mod"/>
</dbReference>
<dbReference type="EMBL" id="KZ613941">
    <property type="protein sequence ID" value="PMD43902.1"/>
    <property type="molecule type" value="Genomic_DNA"/>
</dbReference>
<evidence type="ECO:0000313" key="3">
    <source>
        <dbReference type="Proteomes" id="UP000235786"/>
    </source>
</evidence>
<keyword evidence="3" id="KW-1185">Reference proteome</keyword>
<dbReference type="PANTHER" id="PTHR24148">
    <property type="entry name" value="ANKYRIN REPEAT DOMAIN-CONTAINING PROTEIN 39 HOMOLOG-RELATED"/>
    <property type="match status" value="1"/>
</dbReference>
<dbReference type="Proteomes" id="UP000235786">
    <property type="component" value="Unassembled WGS sequence"/>
</dbReference>
<feature type="domain" description="Heterokaryon incompatibility" evidence="1">
    <location>
        <begin position="103"/>
        <end position="255"/>
    </location>
</feature>
<dbReference type="AlphaFoldDB" id="A0A2J6RZF7"/>
<evidence type="ECO:0000313" key="2">
    <source>
        <dbReference type="EMBL" id="PMD43902.1"/>
    </source>
</evidence>
<sequence length="376" mass="43519">MRKSSSFYSILDEDKNHIRLISILPVSSPENQSVIHCTIEQVSLSDFALPYRQFVSAHNTTERNTRKLLSSWIKINSRISNHPDGGFDLSSDPSLYRYEWGDYETLSYTWGDPTDTRGIVIDGEGFRVTANLEAALRSLRLKHRFEGRYRLWVDTICIDQENLHERARQVAKMREIYAISFAAVGWLGEEKDGSEQALELLDNLASFYDPAHDFKAKDLVEKLKDDPSYLGTGCWLALCSLFERSYWSRLWVIREIAMSSSDMIMHCGGKSLSWERLCLGMGIIHRYLWQVKDSCLAYDRQVAGLNGPWRWPVRHLNKIWKDLYPISQLERRGERHLDFMRLLDLASVSECSDPRDRVFGLLALMDKRLAARISPN</sequence>
<dbReference type="Pfam" id="PF06985">
    <property type="entry name" value="HET"/>
    <property type="match status" value="1"/>
</dbReference>
<name>A0A2J6RZF7_HYAVF</name>
<dbReference type="InterPro" id="IPR010730">
    <property type="entry name" value="HET"/>
</dbReference>
<evidence type="ECO:0000259" key="1">
    <source>
        <dbReference type="Pfam" id="PF06985"/>
    </source>
</evidence>
<gene>
    <name evidence="2" type="ORF">L207DRAFT_630302</name>
</gene>
<organism evidence="2 3">
    <name type="scientific">Hyaloscypha variabilis (strain UAMH 11265 / GT02V1 / F)</name>
    <name type="common">Meliniomyces variabilis</name>
    <dbReference type="NCBI Taxonomy" id="1149755"/>
    <lineage>
        <taxon>Eukaryota</taxon>
        <taxon>Fungi</taxon>
        <taxon>Dikarya</taxon>
        <taxon>Ascomycota</taxon>
        <taxon>Pezizomycotina</taxon>
        <taxon>Leotiomycetes</taxon>
        <taxon>Helotiales</taxon>
        <taxon>Hyaloscyphaceae</taxon>
        <taxon>Hyaloscypha</taxon>
        <taxon>Hyaloscypha variabilis</taxon>
    </lineage>
</organism>
<reference evidence="2 3" key="1">
    <citation type="submission" date="2016-04" db="EMBL/GenBank/DDBJ databases">
        <title>A degradative enzymes factory behind the ericoid mycorrhizal symbiosis.</title>
        <authorList>
            <consortium name="DOE Joint Genome Institute"/>
            <person name="Martino E."/>
            <person name="Morin E."/>
            <person name="Grelet G."/>
            <person name="Kuo A."/>
            <person name="Kohler A."/>
            <person name="Daghino S."/>
            <person name="Barry K."/>
            <person name="Choi C."/>
            <person name="Cichocki N."/>
            <person name="Clum A."/>
            <person name="Copeland A."/>
            <person name="Hainaut M."/>
            <person name="Haridas S."/>
            <person name="Labutti K."/>
            <person name="Lindquist E."/>
            <person name="Lipzen A."/>
            <person name="Khouja H.-R."/>
            <person name="Murat C."/>
            <person name="Ohm R."/>
            <person name="Olson A."/>
            <person name="Spatafora J."/>
            <person name="Veneault-Fourrey C."/>
            <person name="Henrissat B."/>
            <person name="Grigoriev I."/>
            <person name="Martin F."/>
            <person name="Perotto S."/>
        </authorList>
    </citation>
    <scope>NUCLEOTIDE SEQUENCE [LARGE SCALE GENOMIC DNA]</scope>
    <source>
        <strain evidence="2 3">F</strain>
    </source>
</reference>